<evidence type="ECO:0000256" key="5">
    <source>
        <dbReference type="ARBA" id="ARBA00022723"/>
    </source>
</evidence>
<proteinExistence type="inferred from homology"/>
<dbReference type="NCBIfam" id="TIGR00726">
    <property type="entry name" value="peptidoglycan editing factor PgeF"/>
    <property type="match status" value="1"/>
</dbReference>
<name>A0A0K2SKS9_LIMPI</name>
<dbReference type="SUPFAM" id="SSF64438">
    <property type="entry name" value="CNF1/YfiH-like putative cysteine hydrolases"/>
    <property type="match status" value="1"/>
</dbReference>
<evidence type="ECO:0000313" key="13">
    <source>
        <dbReference type="Proteomes" id="UP000065807"/>
    </source>
</evidence>
<gene>
    <name evidence="12" type="ORF">LIP_1852</name>
</gene>
<dbReference type="PANTHER" id="PTHR30616:SF2">
    <property type="entry name" value="PURINE NUCLEOSIDE PHOSPHORYLASE LACC1"/>
    <property type="match status" value="1"/>
</dbReference>
<evidence type="ECO:0000256" key="7">
    <source>
        <dbReference type="ARBA" id="ARBA00022833"/>
    </source>
</evidence>
<dbReference type="EMBL" id="AP014924">
    <property type="protein sequence ID" value="BAS27695.1"/>
    <property type="molecule type" value="Genomic_DNA"/>
</dbReference>
<keyword evidence="13" id="KW-1185">Reference proteome</keyword>
<dbReference type="InterPro" id="IPR011324">
    <property type="entry name" value="Cytotoxic_necrot_fac-like_cat"/>
</dbReference>
<dbReference type="PATRIC" id="fig|1555112.3.peg.1885"/>
<evidence type="ECO:0000256" key="9">
    <source>
        <dbReference type="ARBA" id="ARBA00048968"/>
    </source>
</evidence>
<dbReference type="STRING" id="1555112.LIP_1852"/>
<dbReference type="InterPro" id="IPR003730">
    <property type="entry name" value="Cu_polyphenol_OxRdtase"/>
</dbReference>
<dbReference type="AlphaFoldDB" id="A0A0K2SKS9"/>
<evidence type="ECO:0000256" key="3">
    <source>
        <dbReference type="ARBA" id="ARBA00007353"/>
    </source>
</evidence>
<dbReference type="Pfam" id="PF02578">
    <property type="entry name" value="Cu-oxidase_4"/>
    <property type="match status" value="1"/>
</dbReference>
<evidence type="ECO:0000256" key="8">
    <source>
        <dbReference type="ARBA" id="ARBA00047989"/>
    </source>
</evidence>
<dbReference type="GO" id="GO:0005507">
    <property type="term" value="F:copper ion binding"/>
    <property type="evidence" value="ECO:0007669"/>
    <property type="project" value="TreeGrafter"/>
</dbReference>
<evidence type="ECO:0000256" key="6">
    <source>
        <dbReference type="ARBA" id="ARBA00022801"/>
    </source>
</evidence>
<dbReference type="GO" id="GO:0017061">
    <property type="term" value="F:S-methyl-5-thioadenosine phosphorylase activity"/>
    <property type="evidence" value="ECO:0007669"/>
    <property type="project" value="UniProtKB-EC"/>
</dbReference>
<dbReference type="KEGG" id="lpil:LIP_1852"/>
<dbReference type="PANTHER" id="PTHR30616">
    <property type="entry name" value="UNCHARACTERIZED PROTEIN YFIH"/>
    <property type="match status" value="1"/>
</dbReference>
<evidence type="ECO:0000256" key="1">
    <source>
        <dbReference type="ARBA" id="ARBA00000553"/>
    </source>
</evidence>
<evidence type="ECO:0000256" key="2">
    <source>
        <dbReference type="ARBA" id="ARBA00003215"/>
    </source>
</evidence>
<comment type="function">
    <text evidence="2">Purine nucleoside enzyme that catalyzes the phosphorolysis of adenosine and inosine nucleosides, yielding D-ribose 1-phosphate and the respective free bases, adenine and hypoxanthine. Also catalyzes the phosphorolysis of S-methyl-5'-thioadenosine into adenine and S-methyl-5-thio-alpha-D-ribose 1-phosphate. Also has adenosine deaminase activity.</text>
</comment>
<reference evidence="13" key="1">
    <citation type="submission" date="2015-07" db="EMBL/GenBank/DDBJ databases">
        <title>Complete genome sequence and phylogenetic analysis of Limnochorda pilosa.</title>
        <authorList>
            <person name="Watanabe M."/>
            <person name="Kojima H."/>
            <person name="Fukui M."/>
        </authorList>
    </citation>
    <scope>NUCLEOTIDE SEQUENCE [LARGE SCALE GENOMIC DNA]</scope>
    <source>
        <strain evidence="13">HC45</strain>
    </source>
</reference>
<keyword evidence="5" id="KW-0479">Metal-binding</keyword>
<evidence type="ECO:0000256" key="11">
    <source>
        <dbReference type="RuleBase" id="RU361274"/>
    </source>
</evidence>
<organism evidence="12 13">
    <name type="scientific">Limnochorda pilosa</name>
    <dbReference type="NCBI Taxonomy" id="1555112"/>
    <lineage>
        <taxon>Bacteria</taxon>
        <taxon>Bacillati</taxon>
        <taxon>Bacillota</taxon>
        <taxon>Limnochordia</taxon>
        <taxon>Limnochordales</taxon>
        <taxon>Limnochordaceae</taxon>
        <taxon>Limnochorda</taxon>
    </lineage>
</organism>
<comment type="catalytic activity">
    <reaction evidence="9">
        <text>adenosine + phosphate = alpha-D-ribose 1-phosphate + adenine</text>
        <dbReference type="Rhea" id="RHEA:27642"/>
        <dbReference type="ChEBI" id="CHEBI:16335"/>
        <dbReference type="ChEBI" id="CHEBI:16708"/>
        <dbReference type="ChEBI" id="CHEBI:43474"/>
        <dbReference type="ChEBI" id="CHEBI:57720"/>
        <dbReference type="EC" id="2.4.2.1"/>
    </reaction>
    <physiologicalReaction direction="left-to-right" evidence="9">
        <dbReference type="Rhea" id="RHEA:27643"/>
    </physiologicalReaction>
</comment>
<evidence type="ECO:0000313" key="12">
    <source>
        <dbReference type="EMBL" id="BAS27695.1"/>
    </source>
</evidence>
<evidence type="ECO:0000256" key="4">
    <source>
        <dbReference type="ARBA" id="ARBA00022679"/>
    </source>
</evidence>
<comment type="similarity">
    <text evidence="3 11">Belongs to the purine nucleoside phosphorylase YfiH/LACC1 family.</text>
</comment>
<sequence>MAHAFTGRPGGVSRGPYASLNLGLHVGDDPEAVRENRRRALEAAGTERAWLTLGQQVHGDRVLRVGRAERGAGASDAGTALPATDGLVTREPGVVLGVLVADCIPLLLADPEAGVVAAAHAGWRGTLDGIAERAVEVMVEAGARPSRILAAMGPSIGLCCYRVSEDLAERFVNAFGDSVVRPAPEGPHLDLRLANRSRLLAAGVPEANLSWQPACTACENHRLFSHRAQGGQAGRQGGFIWLPE</sequence>
<keyword evidence="4" id="KW-0808">Transferase</keyword>
<comment type="catalytic activity">
    <reaction evidence="10">
        <text>S-methyl-5'-thioadenosine + phosphate = 5-(methylsulfanyl)-alpha-D-ribose 1-phosphate + adenine</text>
        <dbReference type="Rhea" id="RHEA:11852"/>
        <dbReference type="ChEBI" id="CHEBI:16708"/>
        <dbReference type="ChEBI" id="CHEBI:17509"/>
        <dbReference type="ChEBI" id="CHEBI:43474"/>
        <dbReference type="ChEBI" id="CHEBI:58533"/>
        <dbReference type="EC" id="2.4.2.28"/>
    </reaction>
    <physiologicalReaction direction="left-to-right" evidence="10">
        <dbReference type="Rhea" id="RHEA:11853"/>
    </physiologicalReaction>
</comment>
<dbReference type="GO" id="GO:0016787">
    <property type="term" value="F:hydrolase activity"/>
    <property type="evidence" value="ECO:0007669"/>
    <property type="project" value="UniProtKB-KW"/>
</dbReference>
<dbReference type="Proteomes" id="UP000065807">
    <property type="component" value="Chromosome"/>
</dbReference>
<accession>A0A0K2SKS9</accession>
<comment type="catalytic activity">
    <reaction evidence="1">
        <text>inosine + phosphate = alpha-D-ribose 1-phosphate + hypoxanthine</text>
        <dbReference type="Rhea" id="RHEA:27646"/>
        <dbReference type="ChEBI" id="CHEBI:17368"/>
        <dbReference type="ChEBI" id="CHEBI:17596"/>
        <dbReference type="ChEBI" id="CHEBI:43474"/>
        <dbReference type="ChEBI" id="CHEBI:57720"/>
        <dbReference type="EC" id="2.4.2.1"/>
    </reaction>
    <physiologicalReaction direction="left-to-right" evidence="1">
        <dbReference type="Rhea" id="RHEA:27647"/>
    </physiologicalReaction>
</comment>
<dbReference type="CDD" id="cd16833">
    <property type="entry name" value="YfiH"/>
    <property type="match status" value="1"/>
</dbReference>
<dbReference type="InterPro" id="IPR038371">
    <property type="entry name" value="Cu_polyphenol_OxRdtase_sf"/>
</dbReference>
<keyword evidence="7" id="KW-0862">Zinc</keyword>
<dbReference type="Gene3D" id="3.60.140.10">
    <property type="entry name" value="CNF1/YfiH-like putative cysteine hydrolases"/>
    <property type="match status" value="1"/>
</dbReference>
<evidence type="ECO:0000256" key="10">
    <source>
        <dbReference type="ARBA" id="ARBA00049893"/>
    </source>
</evidence>
<reference evidence="13" key="2">
    <citation type="journal article" date="2016" name="Int. J. Syst. Evol. Microbiol.">
        <title>Complete genome sequence and cell structure of Limnochorda pilosa, a Gram-negative spore-former within the phylum Firmicutes.</title>
        <authorList>
            <person name="Watanabe M."/>
            <person name="Kojima H."/>
            <person name="Fukui M."/>
        </authorList>
    </citation>
    <scope>NUCLEOTIDE SEQUENCE [LARGE SCALE GENOMIC DNA]</scope>
    <source>
        <strain evidence="13">HC45</strain>
    </source>
</reference>
<protein>
    <recommendedName>
        <fullName evidence="11">Purine nucleoside phosphorylase</fullName>
    </recommendedName>
</protein>
<comment type="catalytic activity">
    <reaction evidence="8">
        <text>adenosine + H2O + H(+) = inosine + NH4(+)</text>
        <dbReference type="Rhea" id="RHEA:24408"/>
        <dbReference type="ChEBI" id="CHEBI:15377"/>
        <dbReference type="ChEBI" id="CHEBI:15378"/>
        <dbReference type="ChEBI" id="CHEBI:16335"/>
        <dbReference type="ChEBI" id="CHEBI:17596"/>
        <dbReference type="ChEBI" id="CHEBI:28938"/>
        <dbReference type="EC" id="3.5.4.4"/>
    </reaction>
    <physiologicalReaction direction="left-to-right" evidence="8">
        <dbReference type="Rhea" id="RHEA:24409"/>
    </physiologicalReaction>
</comment>
<keyword evidence="6" id="KW-0378">Hydrolase</keyword>